<protein>
    <submittedName>
        <fullName evidence="10">Bursicon</fullName>
    </submittedName>
</protein>
<evidence type="ECO:0000313" key="9">
    <source>
        <dbReference type="Proteomes" id="UP000270296"/>
    </source>
</evidence>
<evidence type="ECO:0000256" key="4">
    <source>
        <dbReference type="ARBA" id="ARBA00022729"/>
    </source>
</evidence>
<dbReference type="InterPro" id="IPR029034">
    <property type="entry name" value="Cystine-knot_cytokine"/>
</dbReference>
<name>A0A183J3V1_9BILA</name>
<dbReference type="EMBL" id="UZAM01014239">
    <property type="protein sequence ID" value="VDP32729.1"/>
    <property type="molecule type" value="Genomic_DNA"/>
</dbReference>
<dbReference type="GO" id="GO:0048513">
    <property type="term" value="P:animal organ development"/>
    <property type="evidence" value="ECO:0007669"/>
    <property type="project" value="UniProtKB-ARBA"/>
</dbReference>
<organism evidence="10">
    <name type="scientific">Soboliphyme baturini</name>
    <dbReference type="NCBI Taxonomy" id="241478"/>
    <lineage>
        <taxon>Eukaryota</taxon>
        <taxon>Metazoa</taxon>
        <taxon>Ecdysozoa</taxon>
        <taxon>Nematoda</taxon>
        <taxon>Enoplea</taxon>
        <taxon>Dorylaimia</taxon>
        <taxon>Dioctophymatida</taxon>
        <taxon>Dioctophymatoidea</taxon>
        <taxon>Soboliphymatidae</taxon>
        <taxon>Soboliphyme</taxon>
    </lineage>
</organism>
<dbReference type="InterPro" id="IPR016860">
    <property type="entry name" value="Cerberus"/>
</dbReference>
<proteinExistence type="inferred from homology"/>
<keyword evidence="4" id="KW-0732">Signal</keyword>
<evidence type="ECO:0000313" key="10">
    <source>
        <dbReference type="WBParaSite" id="SBAD_0001091601-mRNA-1"/>
    </source>
</evidence>
<dbReference type="Pfam" id="PF03045">
    <property type="entry name" value="DAN"/>
    <property type="match status" value="1"/>
</dbReference>
<dbReference type="Gene3D" id="2.10.90.10">
    <property type="entry name" value="Cystine-knot cytokines"/>
    <property type="match status" value="1"/>
</dbReference>
<evidence type="ECO:0000256" key="6">
    <source>
        <dbReference type="PROSITE-ProRule" id="PRU00039"/>
    </source>
</evidence>
<dbReference type="InterPro" id="IPR004133">
    <property type="entry name" value="DAN_dom"/>
</dbReference>
<reference evidence="8 9" key="2">
    <citation type="submission" date="2018-11" db="EMBL/GenBank/DDBJ databases">
        <authorList>
            <consortium name="Pathogen Informatics"/>
        </authorList>
    </citation>
    <scope>NUCLEOTIDE SEQUENCE [LARGE SCALE GENOMIC DNA]</scope>
</reference>
<evidence type="ECO:0000313" key="8">
    <source>
        <dbReference type="EMBL" id="VDP32729.1"/>
    </source>
</evidence>
<sequence>MYADQVIAGDSDRGFWLFGLKPSSTEGPSTDNAENSEVATSGRWPLNNRRSYEANNGDGHGTMTIPIDVQRIVKEKSWCKMKQFVQNITQAGCETVQLKNNFCYGACFSMGLPDIVHNQLTICSYCAPAAFARRRVRLTCENKTMLTTWVKIVRICECLGCKFHQF</sequence>
<accession>A0A183J3V1</accession>
<dbReference type="OrthoDB" id="9950584at2759"/>
<feature type="domain" description="CTCK" evidence="7">
    <location>
        <begin position="79"/>
        <end position="162"/>
    </location>
</feature>
<evidence type="ECO:0000256" key="5">
    <source>
        <dbReference type="ARBA" id="ARBA00023157"/>
    </source>
</evidence>
<keyword evidence="9" id="KW-1185">Reference proteome</keyword>
<reference evidence="10" key="1">
    <citation type="submission" date="2016-06" db="UniProtKB">
        <authorList>
            <consortium name="WormBaseParasite"/>
        </authorList>
    </citation>
    <scope>IDENTIFICATION</scope>
</reference>
<dbReference type="GO" id="GO:0032926">
    <property type="term" value="P:negative regulation of activin receptor signaling pathway"/>
    <property type="evidence" value="ECO:0007669"/>
    <property type="project" value="UniProtKB-ARBA"/>
</dbReference>
<evidence type="ECO:0000256" key="2">
    <source>
        <dbReference type="ARBA" id="ARBA00007872"/>
    </source>
</evidence>
<dbReference type="PANTHER" id="PTHR15273:SF8">
    <property type="entry name" value="CERBERUS"/>
    <property type="match status" value="1"/>
</dbReference>
<evidence type="ECO:0000256" key="1">
    <source>
        <dbReference type="ARBA" id="ARBA00004613"/>
    </source>
</evidence>
<dbReference type="InterPro" id="IPR006207">
    <property type="entry name" value="Cys_knot_C"/>
</dbReference>
<dbReference type="GO" id="GO:0005576">
    <property type="term" value="C:extracellular region"/>
    <property type="evidence" value="ECO:0007669"/>
    <property type="project" value="UniProtKB-SubCell"/>
</dbReference>
<keyword evidence="3" id="KW-0964">Secreted</keyword>
<dbReference type="PROSITE" id="PS01225">
    <property type="entry name" value="CTCK_2"/>
    <property type="match status" value="1"/>
</dbReference>
<keyword evidence="5" id="KW-1015">Disulfide bond</keyword>
<dbReference type="PANTHER" id="PTHR15273">
    <property type="entry name" value="DAN DOMAIN FAMILY MEMBER 5"/>
    <property type="match status" value="1"/>
</dbReference>
<dbReference type="AlphaFoldDB" id="A0A183J3V1"/>
<comment type="similarity">
    <text evidence="2">Belongs to the DAN family.</text>
</comment>
<dbReference type="Proteomes" id="UP000270296">
    <property type="component" value="Unassembled WGS sequence"/>
</dbReference>
<dbReference type="SMART" id="SM00041">
    <property type="entry name" value="CT"/>
    <property type="match status" value="1"/>
</dbReference>
<comment type="subcellular location">
    <subcellularLocation>
        <location evidence="1">Secreted</location>
    </subcellularLocation>
</comment>
<evidence type="ECO:0000256" key="3">
    <source>
        <dbReference type="ARBA" id="ARBA00022525"/>
    </source>
</evidence>
<dbReference type="GO" id="GO:0003002">
    <property type="term" value="P:regionalization"/>
    <property type="evidence" value="ECO:0007669"/>
    <property type="project" value="UniProtKB-ARBA"/>
</dbReference>
<evidence type="ECO:0000259" key="7">
    <source>
        <dbReference type="PROSITE" id="PS01225"/>
    </source>
</evidence>
<gene>
    <name evidence="8" type="ORF">SBAD_LOCUS10549</name>
</gene>
<dbReference type="WBParaSite" id="SBAD_0001091601-mRNA-1">
    <property type="protein sequence ID" value="SBAD_0001091601-mRNA-1"/>
    <property type="gene ID" value="SBAD_0001091601"/>
</dbReference>
<comment type="caution">
    <text evidence="6">Lacks conserved residue(s) required for the propagation of feature annotation.</text>
</comment>